<keyword evidence="3" id="KW-0926">Vacuole</keyword>
<keyword evidence="3" id="KW-0472">Membrane</keyword>
<dbReference type="Pfam" id="PF19037">
    <property type="entry name" value="Fuz_longin_2"/>
    <property type="match status" value="1"/>
</dbReference>
<evidence type="ECO:0000259" key="5">
    <source>
        <dbReference type="Pfam" id="PF19037"/>
    </source>
</evidence>
<organism evidence="7 8">
    <name type="scientific">Tulasnella calospora MUT 4182</name>
    <dbReference type="NCBI Taxonomy" id="1051891"/>
    <lineage>
        <taxon>Eukaryota</taxon>
        <taxon>Fungi</taxon>
        <taxon>Dikarya</taxon>
        <taxon>Basidiomycota</taxon>
        <taxon>Agaricomycotina</taxon>
        <taxon>Agaricomycetes</taxon>
        <taxon>Cantharellales</taxon>
        <taxon>Tulasnellaceae</taxon>
        <taxon>Tulasnella</taxon>
    </lineage>
</organism>
<accession>A0A0C3KW02</accession>
<evidence type="ECO:0000256" key="1">
    <source>
        <dbReference type="ARBA" id="ARBA00004380"/>
    </source>
</evidence>
<dbReference type="Pfam" id="PF19038">
    <property type="entry name" value="Fuz_longin_3"/>
    <property type="match status" value="1"/>
</dbReference>
<dbReference type="PANTHER" id="PTHR13027:SF7">
    <property type="entry name" value="VACUOLAR FUSION PROTEIN MON1 HOMOLOG"/>
    <property type="match status" value="1"/>
</dbReference>
<evidence type="ECO:0000259" key="4">
    <source>
        <dbReference type="Pfam" id="PF19036"/>
    </source>
</evidence>
<dbReference type="OrthoDB" id="272411at2759"/>
<comment type="function">
    <text evidence="3">Required for multiple vacuole delivery pathways including the cytoplasm to vacuole transport (Cvt), autophagy, pexophagy and endocytosis.</text>
</comment>
<evidence type="ECO:0000256" key="3">
    <source>
        <dbReference type="RuleBase" id="RU367048"/>
    </source>
</evidence>
<evidence type="ECO:0000313" key="7">
    <source>
        <dbReference type="EMBL" id="KIO25653.1"/>
    </source>
</evidence>
<dbReference type="PRINTS" id="PR01546">
    <property type="entry name" value="YEAST73DUF"/>
</dbReference>
<reference evidence="8" key="2">
    <citation type="submission" date="2015-01" db="EMBL/GenBank/DDBJ databases">
        <title>Evolutionary Origins and Diversification of the Mycorrhizal Mutualists.</title>
        <authorList>
            <consortium name="DOE Joint Genome Institute"/>
            <consortium name="Mycorrhizal Genomics Consortium"/>
            <person name="Kohler A."/>
            <person name="Kuo A."/>
            <person name="Nagy L.G."/>
            <person name="Floudas D."/>
            <person name="Copeland A."/>
            <person name="Barry K.W."/>
            <person name="Cichocki N."/>
            <person name="Veneault-Fourrey C."/>
            <person name="LaButti K."/>
            <person name="Lindquist E.A."/>
            <person name="Lipzen A."/>
            <person name="Lundell T."/>
            <person name="Morin E."/>
            <person name="Murat C."/>
            <person name="Riley R."/>
            <person name="Ohm R."/>
            <person name="Sun H."/>
            <person name="Tunlid A."/>
            <person name="Henrissat B."/>
            <person name="Grigoriev I.V."/>
            <person name="Hibbett D.S."/>
            <person name="Martin F."/>
        </authorList>
    </citation>
    <scope>NUCLEOTIDE SEQUENCE [LARGE SCALE GENOMIC DNA]</scope>
    <source>
        <strain evidence="8">MUT 4182</strain>
    </source>
</reference>
<name>A0A0C3KW02_9AGAM</name>
<keyword evidence="3" id="KW-0653">Protein transport</keyword>
<dbReference type="InterPro" id="IPR043972">
    <property type="entry name" value="FUZ/MON1/HPS1_longin_1"/>
</dbReference>
<evidence type="ECO:0000256" key="2">
    <source>
        <dbReference type="ARBA" id="ARBA00018132"/>
    </source>
</evidence>
<dbReference type="Proteomes" id="UP000054248">
    <property type="component" value="Unassembled WGS sequence"/>
</dbReference>
<dbReference type="EMBL" id="KN823038">
    <property type="protein sequence ID" value="KIO25653.1"/>
    <property type="molecule type" value="Genomic_DNA"/>
</dbReference>
<dbReference type="HOGENOM" id="CLU_014574_2_0_1"/>
<dbReference type="GO" id="GO:0000329">
    <property type="term" value="C:fungal-type vacuole membrane"/>
    <property type="evidence" value="ECO:0007669"/>
    <property type="project" value="TreeGrafter"/>
</dbReference>
<reference evidence="7 8" key="1">
    <citation type="submission" date="2014-04" db="EMBL/GenBank/DDBJ databases">
        <authorList>
            <consortium name="DOE Joint Genome Institute"/>
            <person name="Kuo A."/>
            <person name="Girlanda M."/>
            <person name="Perotto S."/>
            <person name="Kohler A."/>
            <person name="Nagy L.G."/>
            <person name="Floudas D."/>
            <person name="Copeland A."/>
            <person name="Barry K.W."/>
            <person name="Cichocki N."/>
            <person name="Veneault-Fourrey C."/>
            <person name="LaButti K."/>
            <person name="Lindquist E.A."/>
            <person name="Lipzen A."/>
            <person name="Lundell T."/>
            <person name="Morin E."/>
            <person name="Murat C."/>
            <person name="Sun H."/>
            <person name="Tunlid A."/>
            <person name="Henrissat B."/>
            <person name="Grigoriev I.V."/>
            <person name="Hibbett D.S."/>
            <person name="Martin F."/>
            <person name="Nordberg H.P."/>
            <person name="Cantor M.N."/>
            <person name="Hua S.X."/>
        </authorList>
    </citation>
    <scope>NUCLEOTIDE SEQUENCE [LARGE SCALE GENOMIC DNA]</scope>
    <source>
        <strain evidence="7 8">MUT 4182</strain>
    </source>
</reference>
<keyword evidence="3" id="KW-0072">Autophagy</keyword>
<keyword evidence="8" id="KW-1185">Reference proteome</keyword>
<keyword evidence="3" id="KW-0967">Endosome</keyword>
<dbReference type="GO" id="GO:0035658">
    <property type="term" value="C:Mon1-Ccz1 complex"/>
    <property type="evidence" value="ECO:0007669"/>
    <property type="project" value="TreeGrafter"/>
</dbReference>
<comment type="similarity">
    <text evidence="3">Belongs to the MON1/SAND family.</text>
</comment>
<dbReference type="GO" id="GO:0032585">
    <property type="term" value="C:multivesicular body membrane"/>
    <property type="evidence" value="ECO:0007669"/>
    <property type="project" value="UniProtKB-SubCell"/>
</dbReference>
<keyword evidence="3" id="KW-0813">Transport</keyword>
<dbReference type="Pfam" id="PF19036">
    <property type="entry name" value="Fuz_longin_1"/>
    <property type="match status" value="1"/>
</dbReference>
<dbReference type="GO" id="GO:0016192">
    <property type="term" value="P:vesicle-mediated transport"/>
    <property type="evidence" value="ECO:0007669"/>
    <property type="project" value="InterPro"/>
</dbReference>
<feature type="domain" description="FUZ/MON1/HPS1 second Longin" evidence="5">
    <location>
        <begin position="195"/>
        <end position="296"/>
    </location>
</feature>
<gene>
    <name evidence="7" type="ORF">M407DRAFT_75427</name>
</gene>
<evidence type="ECO:0000259" key="6">
    <source>
        <dbReference type="Pfam" id="PF19038"/>
    </source>
</evidence>
<evidence type="ECO:0000313" key="8">
    <source>
        <dbReference type="Proteomes" id="UP000054248"/>
    </source>
</evidence>
<dbReference type="STRING" id="1051891.A0A0C3KW02"/>
<dbReference type="GO" id="GO:0006914">
    <property type="term" value="P:autophagy"/>
    <property type="evidence" value="ECO:0007669"/>
    <property type="project" value="UniProtKB-UniRule"/>
</dbReference>
<sequence>MVAGTDTPINIAAATTTTVRASPKVYKPRQYFVLTSAGKPVFVSRRGSSKTTEDDITSAMGIMQAIISIYADDGDKIRCINAGSTRITFLLRPPIYYVCVSPWGEPESVTRLHLEYLHLQILSVVTGSQLSRIFEKRTNFDLRRLLDGTERFLHSLLTQLELDMGMITSSLNVVRIDPLVRAKVAEVMVPPKDLKDTLYILLLADSRVVTLVRPKKHSVHPADLHILLNTLSRSSLSSVTGPDASTWLPICLPKFNPNGFLHTYVSYLVEPDTISLAIVTADREGFEKVRDWASKVISSLTTKALLTPVFNAAKTQDILCTSLGIPGLRHFIYKSRNHVQLVVPGWEDPYDGADEKRRLITLYQIVHDAVHARSGQPGGPLKLYFVKTEEECMLGWITTPFELYVTTSPKLPKSAVVSAANAVSRWVKKHEGELVLKDAPVF</sequence>
<protein>
    <recommendedName>
        <fullName evidence="2 3">Vacuolar fusion protein MON1</fullName>
    </recommendedName>
</protein>
<feature type="domain" description="FUZ/MON1/HPS1 first Longin" evidence="4">
    <location>
        <begin position="30"/>
        <end position="156"/>
    </location>
</feature>
<dbReference type="InterPro" id="IPR043971">
    <property type="entry name" value="FUZ/MON1/HPS1_longin_2"/>
</dbReference>
<dbReference type="PANTHER" id="PTHR13027">
    <property type="entry name" value="SAND PROTEIN-RELATED"/>
    <property type="match status" value="1"/>
</dbReference>
<comment type="subcellular location">
    <subcellularLocation>
        <location evidence="3">Endosome</location>
        <location evidence="3">Multivesicular body membrane</location>
        <topology evidence="3">Peripheral membrane protein</topology>
    </subcellularLocation>
    <subcellularLocation>
        <location evidence="1 3">Prevacuolar compartment membrane</location>
        <topology evidence="1 3">Peripheral membrane protein</topology>
    </subcellularLocation>
    <subcellularLocation>
        <location evidence="3">Vacuole membrane</location>
        <topology evidence="3">Peripheral membrane protein</topology>
    </subcellularLocation>
</comment>
<proteinExistence type="inferred from homology"/>
<feature type="domain" description="FUZ/MON1/HPS1 third Longin" evidence="6">
    <location>
        <begin position="327"/>
        <end position="431"/>
    </location>
</feature>
<dbReference type="GO" id="GO:0006623">
    <property type="term" value="P:protein targeting to vacuole"/>
    <property type="evidence" value="ECO:0007669"/>
    <property type="project" value="UniProtKB-UniRule"/>
</dbReference>
<dbReference type="InterPro" id="IPR043970">
    <property type="entry name" value="FUZ/MON1/HPS1_longin_3"/>
</dbReference>
<dbReference type="AlphaFoldDB" id="A0A0C3KW02"/>
<dbReference type="InterPro" id="IPR004353">
    <property type="entry name" value="Mon1"/>
</dbReference>